<dbReference type="InterPro" id="IPR018309">
    <property type="entry name" value="Tscrpt_reg_PadR_C"/>
</dbReference>
<gene>
    <name evidence="4" type="ORF">GCM10009839_26540</name>
</gene>
<dbReference type="Gene3D" id="1.10.10.10">
    <property type="entry name" value="Winged helix-like DNA-binding domain superfamily/Winged helix DNA-binding domain"/>
    <property type="match status" value="1"/>
</dbReference>
<dbReference type="SUPFAM" id="SSF46785">
    <property type="entry name" value="Winged helix' DNA-binding domain"/>
    <property type="match status" value="1"/>
</dbReference>
<organism evidence="4 5">
    <name type="scientific">Catenulispora yoronensis</name>
    <dbReference type="NCBI Taxonomy" id="450799"/>
    <lineage>
        <taxon>Bacteria</taxon>
        <taxon>Bacillati</taxon>
        <taxon>Actinomycetota</taxon>
        <taxon>Actinomycetes</taxon>
        <taxon>Catenulisporales</taxon>
        <taxon>Catenulisporaceae</taxon>
        <taxon>Catenulispora</taxon>
    </lineage>
</organism>
<evidence type="ECO:0000259" key="2">
    <source>
        <dbReference type="Pfam" id="PF03551"/>
    </source>
</evidence>
<comment type="caution">
    <text evidence="4">The sequence shown here is derived from an EMBL/GenBank/DDBJ whole genome shotgun (WGS) entry which is preliminary data.</text>
</comment>
<evidence type="ECO:0000259" key="3">
    <source>
        <dbReference type="Pfam" id="PF10400"/>
    </source>
</evidence>
<evidence type="ECO:0000313" key="5">
    <source>
        <dbReference type="Proteomes" id="UP001500751"/>
    </source>
</evidence>
<dbReference type="CDD" id="cd00090">
    <property type="entry name" value="HTH_ARSR"/>
    <property type="match status" value="1"/>
</dbReference>
<protein>
    <recommendedName>
        <fullName evidence="6">PadR family transcriptional regulator</fullName>
    </recommendedName>
</protein>
<feature type="domain" description="Transcription regulator PadR C-terminal" evidence="3">
    <location>
        <begin position="90"/>
        <end position="170"/>
    </location>
</feature>
<dbReference type="InterPro" id="IPR005149">
    <property type="entry name" value="Tscrpt_reg_PadR_N"/>
</dbReference>
<accession>A0ABP5FHG9</accession>
<dbReference type="InterPro" id="IPR011991">
    <property type="entry name" value="ArsR-like_HTH"/>
</dbReference>
<dbReference type="PANTHER" id="PTHR43252">
    <property type="entry name" value="TRANSCRIPTIONAL REGULATOR YQJI"/>
    <property type="match status" value="1"/>
</dbReference>
<evidence type="ECO:0000313" key="4">
    <source>
        <dbReference type="EMBL" id="GAA2026716.1"/>
    </source>
</evidence>
<reference evidence="5" key="1">
    <citation type="journal article" date="2019" name="Int. J. Syst. Evol. Microbiol.">
        <title>The Global Catalogue of Microorganisms (GCM) 10K type strain sequencing project: providing services to taxonomists for standard genome sequencing and annotation.</title>
        <authorList>
            <consortium name="The Broad Institute Genomics Platform"/>
            <consortium name="The Broad Institute Genome Sequencing Center for Infectious Disease"/>
            <person name="Wu L."/>
            <person name="Ma J."/>
        </authorList>
    </citation>
    <scope>NUCLEOTIDE SEQUENCE [LARGE SCALE GENOMIC DNA]</scope>
    <source>
        <strain evidence="5">JCM 16014</strain>
    </source>
</reference>
<dbReference type="PANTHER" id="PTHR43252:SF6">
    <property type="entry name" value="NEGATIVE TRANSCRIPTION REGULATOR PADR"/>
    <property type="match status" value="1"/>
</dbReference>
<dbReference type="Pfam" id="PF03551">
    <property type="entry name" value="PadR"/>
    <property type="match status" value="1"/>
</dbReference>
<evidence type="ECO:0000256" key="1">
    <source>
        <dbReference type="SAM" id="MobiDB-lite"/>
    </source>
</evidence>
<evidence type="ECO:0008006" key="6">
    <source>
        <dbReference type="Google" id="ProtNLM"/>
    </source>
</evidence>
<dbReference type="InterPro" id="IPR036390">
    <property type="entry name" value="WH_DNA-bd_sf"/>
</dbReference>
<dbReference type="Pfam" id="PF10400">
    <property type="entry name" value="Vir_act_alpha_C"/>
    <property type="match status" value="1"/>
</dbReference>
<name>A0ABP5FHG9_9ACTN</name>
<dbReference type="EMBL" id="BAAAQN010000012">
    <property type="protein sequence ID" value="GAA2026716.1"/>
    <property type="molecule type" value="Genomic_DNA"/>
</dbReference>
<dbReference type="InterPro" id="IPR036388">
    <property type="entry name" value="WH-like_DNA-bd_sf"/>
</dbReference>
<feature type="region of interest" description="Disordered" evidence="1">
    <location>
        <begin position="181"/>
        <end position="204"/>
    </location>
</feature>
<dbReference type="RefSeq" id="WP_344665856.1">
    <property type="nucleotide sequence ID" value="NZ_BAAAQN010000012.1"/>
</dbReference>
<keyword evidence="5" id="KW-1185">Reference proteome</keyword>
<proteinExistence type="predicted"/>
<dbReference type="Proteomes" id="UP001500751">
    <property type="component" value="Unassembled WGS sequence"/>
</dbReference>
<sequence>MSLRHGLLGLLAEGPASGYDLARRFSEALGSVWPAQHPQIYSELARLETAGLIEVESTGPRRRKAYRITDEGLAEVRRWLAEVEVDHTFRMETLFRAYFFWLMDPEDLKAHLAKEQLFFAETAAALRGYAATKDRGDWGTSTQTRAMRIALEAGIRINEALAGWAQWAQETDIMTAEDFGTAKHQQGAAGTPPTTPANQQDTEP</sequence>
<feature type="domain" description="Transcription regulator PadR N-terminal" evidence="2">
    <location>
        <begin position="7"/>
        <end position="77"/>
    </location>
</feature>